<gene>
    <name evidence="1" type="ORF">F4821DRAFT_260686</name>
</gene>
<name>A0ACC0CZN6_9PEZI</name>
<keyword evidence="2" id="KW-1185">Reference proteome</keyword>
<organism evidence="1 2">
    <name type="scientific">Hypoxylon rubiginosum</name>
    <dbReference type="NCBI Taxonomy" id="110542"/>
    <lineage>
        <taxon>Eukaryota</taxon>
        <taxon>Fungi</taxon>
        <taxon>Dikarya</taxon>
        <taxon>Ascomycota</taxon>
        <taxon>Pezizomycotina</taxon>
        <taxon>Sordariomycetes</taxon>
        <taxon>Xylariomycetidae</taxon>
        <taxon>Xylariales</taxon>
        <taxon>Hypoxylaceae</taxon>
        <taxon>Hypoxylon</taxon>
    </lineage>
</organism>
<protein>
    <submittedName>
        <fullName evidence="1">Uncharacterized protein</fullName>
    </submittedName>
</protein>
<comment type="caution">
    <text evidence="1">The sequence shown here is derived from an EMBL/GenBank/DDBJ whole genome shotgun (WGS) entry which is preliminary data.</text>
</comment>
<evidence type="ECO:0000313" key="1">
    <source>
        <dbReference type="EMBL" id="KAI6085775.1"/>
    </source>
</evidence>
<reference evidence="1 2" key="1">
    <citation type="journal article" date="2022" name="New Phytol.">
        <title>Ecological generalism drives hyperdiversity of secondary metabolite gene clusters in xylarialean endophytes.</title>
        <authorList>
            <person name="Franco M.E.E."/>
            <person name="Wisecaver J.H."/>
            <person name="Arnold A.E."/>
            <person name="Ju Y.M."/>
            <person name="Slot J.C."/>
            <person name="Ahrendt S."/>
            <person name="Moore L.P."/>
            <person name="Eastman K.E."/>
            <person name="Scott K."/>
            <person name="Konkel Z."/>
            <person name="Mondo S.J."/>
            <person name="Kuo A."/>
            <person name="Hayes R.D."/>
            <person name="Haridas S."/>
            <person name="Andreopoulos B."/>
            <person name="Riley R."/>
            <person name="LaButti K."/>
            <person name="Pangilinan J."/>
            <person name="Lipzen A."/>
            <person name="Amirebrahimi M."/>
            <person name="Yan J."/>
            <person name="Adam C."/>
            <person name="Keymanesh K."/>
            <person name="Ng V."/>
            <person name="Louie K."/>
            <person name="Northen T."/>
            <person name="Drula E."/>
            <person name="Henrissat B."/>
            <person name="Hsieh H.M."/>
            <person name="Youens-Clark K."/>
            <person name="Lutzoni F."/>
            <person name="Miadlikowska J."/>
            <person name="Eastwood D.C."/>
            <person name="Hamelin R.C."/>
            <person name="Grigoriev I.V."/>
            <person name="U'Ren J.M."/>
        </authorList>
    </citation>
    <scope>NUCLEOTIDE SEQUENCE [LARGE SCALE GENOMIC DNA]</scope>
    <source>
        <strain evidence="1 2">ER1909</strain>
    </source>
</reference>
<dbReference type="EMBL" id="MU394322">
    <property type="protein sequence ID" value="KAI6085775.1"/>
    <property type="molecule type" value="Genomic_DNA"/>
</dbReference>
<accession>A0ACC0CZN6</accession>
<evidence type="ECO:0000313" key="2">
    <source>
        <dbReference type="Proteomes" id="UP001497680"/>
    </source>
</evidence>
<sequence length="532" mass="60211">MLRLSRGCLRCRQRRVKCDQGRPACQRCVKRNEICEGYRDESSLMFRYETEKVIEHANVVASGTSSISSSQRSRRKSWSIDSRSVRSQSSTTFVDPSDLTREELAGLNLPNPFPWAKAVSAHLRPSPENEVVDRFMDKYVMYPCNETSSPGFLEHLPCLFKDVNVEGRFALRWAVRAAAYADLSKPQDSDALASKAFRCYGLSLSALGESLSAAGKVPDDDDLMTTVMLDIFETFFIEDPAMRGAHAQGMAQILRLRGPDQIYSPRGWSLFRLAHHRIQKQQLAFHSKLLDDSEQWFGQLDETMPYVCLEKDAARIGQTCERARDLQEALANGNSSTSEVLEMVHELTKLDKEVVGWRQKPEWSFKTLNVSELPEFDPAVQPLTGTIQLHADLWMAYEWNYHRTARIIAHQQLLNCLEAAIENTGTNDIARESLCVLVVQFTKTIRILADEVLATVPQSFGDIDHLCRLHDPPKGPPRCRGIGGYLLLWPIKIIKGTQFATTPEQKRSGQIVFERIREYTGMKSHLGSLSII</sequence>
<dbReference type="Proteomes" id="UP001497680">
    <property type="component" value="Unassembled WGS sequence"/>
</dbReference>
<proteinExistence type="predicted"/>